<dbReference type="Proteomes" id="UP001165302">
    <property type="component" value="Unassembled WGS sequence"/>
</dbReference>
<gene>
    <name evidence="4" type="ORF">IPZ78_04765</name>
</gene>
<feature type="signal peptide" evidence="2">
    <location>
        <begin position="1"/>
        <end position="19"/>
    </location>
</feature>
<name>A0ABS7Z2R5_9SPHI</name>
<comment type="caution">
    <text evidence="4">The sequence shown here is derived from an EMBL/GenBank/DDBJ whole genome shotgun (WGS) entry which is preliminary data.</text>
</comment>
<keyword evidence="1 2" id="KW-0732">Signal</keyword>
<dbReference type="RefSeq" id="WP_225551830.1">
    <property type="nucleotide sequence ID" value="NZ_JADEYP010000006.1"/>
</dbReference>
<evidence type="ECO:0000313" key="5">
    <source>
        <dbReference type="Proteomes" id="UP001165302"/>
    </source>
</evidence>
<keyword evidence="5" id="KW-1185">Reference proteome</keyword>
<dbReference type="InterPro" id="IPR027385">
    <property type="entry name" value="Beta-barrel_OMP"/>
</dbReference>
<feature type="chain" id="PRO_5045561026" evidence="2">
    <location>
        <begin position="20"/>
        <end position="210"/>
    </location>
</feature>
<evidence type="ECO:0000256" key="2">
    <source>
        <dbReference type="SAM" id="SignalP"/>
    </source>
</evidence>
<dbReference type="EMBL" id="JADEYP010000006">
    <property type="protein sequence ID" value="MCA5004470.1"/>
    <property type="molecule type" value="Genomic_DNA"/>
</dbReference>
<reference evidence="4" key="1">
    <citation type="submission" date="2020-10" db="EMBL/GenBank/DDBJ databases">
        <authorList>
            <person name="Lu T."/>
            <person name="Wang Q."/>
            <person name="Han X."/>
        </authorList>
    </citation>
    <scope>NUCLEOTIDE SEQUENCE</scope>
    <source>
        <strain evidence="4">WQ 366</strain>
    </source>
</reference>
<feature type="domain" description="Outer membrane protein beta-barrel" evidence="3">
    <location>
        <begin position="6"/>
        <end position="210"/>
    </location>
</feature>
<evidence type="ECO:0000259" key="3">
    <source>
        <dbReference type="Pfam" id="PF13505"/>
    </source>
</evidence>
<evidence type="ECO:0000256" key="1">
    <source>
        <dbReference type="ARBA" id="ARBA00022729"/>
    </source>
</evidence>
<dbReference type="Pfam" id="PF13505">
    <property type="entry name" value="OMP_b-brl"/>
    <property type="match status" value="1"/>
</dbReference>
<protein>
    <submittedName>
        <fullName evidence="4">PorT family protein</fullName>
    </submittedName>
</protein>
<organism evidence="4 5">
    <name type="scientific">Sphingobacterium bovistauri</name>
    <dbReference type="NCBI Taxonomy" id="2781959"/>
    <lineage>
        <taxon>Bacteria</taxon>
        <taxon>Pseudomonadati</taxon>
        <taxon>Bacteroidota</taxon>
        <taxon>Sphingobacteriia</taxon>
        <taxon>Sphingobacteriales</taxon>
        <taxon>Sphingobacteriaceae</taxon>
        <taxon>Sphingobacterium</taxon>
    </lineage>
</organism>
<evidence type="ECO:0000313" key="4">
    <source>
        <dbReference type="EMBL" id="MCA5004470.1"/>
    </source>
</evidence>
<proteinExistence type="predicted"/>
<sequence length="210" mass="22815">MKNFLIAALAMFASSAAVAQVSYGIKTGVNLTKTNYEDFSSDFKQKNYLSYFITGYAEFGLGGNFGLQPGVSLQGKGDKYTKDGETVATWDVMSIEVPVNLMYYIPTGESGSVFIGAGPYVGFNIAGKTKVEAIGAPDFGTVGESDLKFSGDDRDQKLIDAGANFLLGYKLRNGFLINAEYGLGIADLHPREKNDHLHNYTIRFGIGYQF</sequence>
<accession>A0ABS7Z2R5</accession>